<dbReference type="GO" id="GO:0004521">
    <property type="term" value="F:RNA endonuclease activity"/>
    <property type="evidence" value="ECO:0007669"/>
    <property type="project" value="InterPro"/>
</dbReference>
<reference evidence="6" key="1">
    <citation type="submission" date="2020-03" db="EMBL/GenBank/DDBJ databases">
        <authorList>
            <person name="Weist P."/>
        </authorList>
    </citation>
    <scope>NUCLEOTIDE SEQUENCE</scope>
</reference>
<gene>
    <name evidence="6" type="ORF">PLEPLA_LOCUS43735</name>
</gene>
<dbReference type="InterPro" id="IPR008271">
    <property type="entry name" value="Ser/Thr_kinase_AS"/>
</dbReference>
<dbReference type="SUPFAM" id="SSF56112">
    <property type="entry name" value="Protein kinase-like (PK-like)"/>
    <property type="match status" value="1"/>
</dbReference>
<feature type="region of interest" description="Disordered" evidence="3">
    <location>
        <begin position="19"/>
        <end position="48"/>
    </location>
</feature>
<dbReference type="GO" id="GO:0070059">
    <property type="term" value="P:intrinsic apoptotic signaling pathway in response to endoplasmic reticulum stress"/>
    <property type="evidence" value="ECO:0007669"/>
    <property type="project" value="TreeGrafter"/>
</dbReference>
<feature type="domain" description="KEN" evidence="5">
    <location>
        <begin position="357"/>
        <end position="494"/>
    </location>
</feature>
<keyword evidence="1" id="KW-0547">Nucleotide-binding</keyword>
<accession>A0A9N7ZBR7</accession>
<dbReference type="Gene3D" id="1.10.510.10">
    <property type="entry name" value="Transferase(Phosphotransferase) domain 1"/>
    <property type="match status" value="1"/>
</dbReference>
<dbReference type="PROSITE" id="PS51392">
    <property type="entry name" value="KEN"/>
    <property type="match status" value="1"/>
</dbReference>
<dbReference type="PROSITE" id="PS00108">
    <property type="entry name" value="PROTEIN_KINASE_ST"/>
    <property type="match status" value="1"/>
</dbReference>
<dbReference type="PANTHER" id="PTHR13954:SF28">
    <property type="match status" value="1"/>
</dbReference>
<protein>
    <submittedName>
        <fullName evidence="6">Uncharacterized protein</fullName>
    </submittedName>
</protein>
<dbReference type="GO" id="GO:0004674">
    <property type="term" value="F:protein serine/threonine kinase activity"/>
    <property type="evidence" value="ECO:0007669"/>
    <property type="project" value="InterPro"/>
</dbReference>
<dbReference type="GO" id="GO:0051082">
    <property type="term" value="F:unfolded protein binding"/>
    <property type="evidence" value="ECO:0007669"/>
    <property type="project" value="TreeGrafter"/>
</dbReference>
<dbReference type="GO" id="GO:0006397">
    <property type="term" value="P:mRNA processing"/>
    <property type="evidence" value="ECO:0007669"/>
    <property type="project" value="InterPro"/>
</dbReference>
<evidence type="ECO:0000256" key="3">
    <source>
        <dbReference type="SAM" id="MobiDB-lite"/>
    </source>
</evidence>
<dbReference type="GO" id="GO:0005524">
    <property type="term" value="F:ATP binding"/>
    <property type="evidence" value="ECO:0007669"/>
    <property type="project" value="UniProtKB-KW"/>
</dbReference>
<evidence type="ECO:0000313" key="6">
    <source>
        <dbReference type="EMBL" id="CAB1455954.1"/>
    </source>
</evidence>
<evidence type="ECO:0000259" key="5">
    <source>
        <dbReference type="PROSITE" id="PS51392"/>
    </source>
</evidence>
<dbReference type="InterPro" id="IPR011009">
    <property type="entry name" value="Kinase-like_dom_sf"/>
</dbReference>
<organism evidence="6 7">
    <name type="scientific">Pleuronectes platessa</name>
    <name type="common">European plaice</name>
    <dbReference type="NCBI Taxonomy" id="8262"/>
    <lineage>
        <taxon>Eukaryota</taxon>
        <taxon>Metazoa</taxon>
        <taxon>Chordata</taxon>
        <taxon>Craniata</taxon>
        <taxon>Vertebrata</taxon>
        <taxon>Euteleostomi</taxon>
        <taxon>Actinopterygii</taxon>
        <taxon>Neopterygii</taxon>
        <taxon>Teleostei</taxon>
        <taxon>Neoteleostei</taxon>
        <taxon>Acanthomorphata</taxon>
        <taxon>Carangaria</taxon>
        <taxon>Pleuronectiformes</taxon>
        <taxon>Pleuronectoidei</taxon>
        <taxon>Pleuronectidae</taxon>
        <taxon>Pleuronectes</taxon>
    </lineage>
</organism>
<dbReference type="InterPro" id="IPR010513">
    <property type="entry name" value="KEN_dom"/>
</dbReference>
<dbReference type="Pfam" id="PF00069">
    <property type="entry name" value="Pkinase"/>
    <property type="match status" value="1"/>
</dbReference>
<feature type="domain" description="Protein kinase" evidence="4">
    <location>
        <begin position="102"/>
        <end position="354"/>
    </location>
</feature>
<sequence>MNAELKEVLRRLKHHLSKLNEECEGARKKKKKKKKKKPEKTHDPNDDVCIASSDPAVPAEASGTHNWLPISERWREKLERLVHCLNTDESKVIRIGSIAYINDVEFRIAKGSDGTEVFLGLRESDGQEIAIKRMSKTNYQVLKNEEVLLRHPKLYNSFVVKYVDFAEDENFGYLCLQLCEYTLEEHIRNNDGILHPEELVYDVLESLKALHCKEPQILHRDLKPQNVLIDVNGRARLADFGISRRLPKNQTTYRTRSAGTEGWMATETLKEDGDIRYKSSTDIQVAGMLIYFILSGGHHPFGGERYKLMSNIQEGKYTLDHVQDVVAKDLIEKMIDKEPQNRPRVEECLSHPFFWSSTKKVEYLRKVGNNKEVASRQNVNQELISMLDECAEGVLYNQWKTKFSPDLVQRVDDKKKPYPENILGLLRFMRNLHEHHPDDAASVDLTSLFPHLFGCVYKFTIRQGWNLENPLKGMFTPEKTGGANRHEVEPINDEGHVGFAVQCSELLLSQLAISSSVGPTWTD</sequence>
<name>A0A9N7ZBR7_PLEPL</name>
<feature type="compositionally biased region" description="Basic residues" evidence="3">
    <location>
        <begin position="27"/>
        <end position="39"/>
    </location>
</feature>
<keyword evidence="7" id="KW-1185">Reference proteome</keyword>
<dbReference type="Gene3D" id="1.20.1440.180">
    <property type="entry name" value="KEN domain"/>
    <property type="match status" value="1"/>
</dbReference>
<dbReference type="Proteomes" id="UP001153269">
    <property type="component" value="Unassembled WGS sequence"/>
</dbReference>
<dbReference type="InterPro" id="IPR038357">
    <property type="entry name" value="KEN_sf"/>
</dbReference>
<dbReference type="PANTHER" id="PTHR13954">
    <property type="entry name" value="IRE1-RELATED"/>
    <property type="match status" value="1"/>
</dbReference>
<evidence type="ECO:0000313" key="7">
    <source>
        <dbReference type="Proteomes" id="UP001153269"/>
    </source>
</evidence>
<dbReference type="InterPro" id="IPR045133">
    <property type="entry name" value="IRE1/2-like"/>
</dbReference>
<dbReference type="GO" id="GO:0036498">
    <property type="term" value="P:IRE1-mediated unfolded protein response"/>
    <property type="evidence" value="ECO:0007669"/>
    <property type="project" value="TreeGrafter"/>
</dbReference>
<evidence type="ECO:0000256" key="2">
    <source>
        <dbReference type="ARBA" id="ARBA00022840"/>
    </source>
</evidence>
<keyword evidence="2" id="KW-0067">ATP-binding</keyword>
<dbReference type="SMART" id="SM00220">
    <property type="entry name" value="S_TKc"/>
    <property type="match status" value="1"/>
</dbReference>
<dbReference type="PROSITE" id="PS50011">
    <property type="entry name" value="PROTEIN_KINASE_DOM"/>
    <property type="match status" value="1"/>
</dbReference>
<comment type="caution">
    <text evidence="6">The sequence shown here is derived from an EMBL/GenBank/DDBJ whole genome shotgun (WGS) entry which is preliminary data.</text>
</comment>
<evidence type="ECO:0000259" key="4">
    <source>
        <dbReference type="PROSITE" id="PS50011"/>
    </source>
</evidence>
<dbReference type="InterPro" id="IPR000719">
    <property type="entry name" value="Prot_kinase_dom"/>
</dbReference>
<dbReference type="EMBL" id="CADEAL010004278">
    <property type="protein sequence ID" value="CAB1455954.1"/>
    <property type="molecule type" value="Genomic_DNA"/>
</dbReference>
<dbReference type="AlphaFoldDB" id="A0A9N7ZBR7"/>
<evidence type="ECO:0000256" key="1">
    <source>
        <dbReference type="ARBA" id="ARBA00022741"/>
    </source>
</evidence>
<dbReference type="GO" id="GO:1990604">
    <property type="term" value="C:IRE1-TRAF2-ASK1 complex"/>
    <property type="evidence" value="ECO:0007669"/>
    <property type="project" value="TreeGrafter"/>
</dbReference>
<dbReference type="Pfam" id="PF06479">
    <property type="entry name" value="Ribonuc_2-5A"/>
    <property type="match status" value="1"/>
</dbReference>
<proteinExistence type="predicted"/>